<keyword evidence="2" id="KW-1185">Reference proteome</keyword>
<sequence>MFLIVSKYFLPKRFAGITIYPFVILKKREYCNDPVILNHERIHLRQQAELLILPFFVWYLFEFCIKLIRHRDPHKAYRAIGFEREAYRNENNMSYLKTRPFWAFLKYRNSIDS</sequence>
<organism evidence="1 2">
    <name type="scientific">Flavobacterium kingsejongi</name>
    <dbReference type="NCBI Taxonomy" id="1678728"/>
    <lineage>
        <taxon>Bacteria</taxon>
        <taxon>Pseudomonadati</taxon>
        <taxon>Bacteroidota</taxon>
        <taxon>Flavobacteriia</taxon>
        <taxon>Flavobacteriales</taxon>
        <taxon>Flavobacteriaceae</taxon>
        <taxon>Flavobacterium</taxon>
    </lineage>
</organism>
<dbReference type="RefSeq" id="WP_108735456.1">
    <property type="nucleotide sequence ID" value="NZ_CP020919.1"/>
</dbReference>
<accession>A0A2S1LJ34</accession>
<gene>
    <name evidence="1" type="ORF">FK004_00340</name>
</gene>
<name>A0A2S1LJ34_9FLAO</name>
<evidence type="ECO:0008006" key="3">
    <source>
        <dbReference type="Google" id="ProtNLM"/>
    </source>
</evidence>
<dbReference type="EMBL" id="CP020919">
    <property type="protein sequence ID" value="AWG23782.1"/>
    <property type="molecule type" value="Genomic_DNA"/>
</dbReference>
<dbReference type="KEGG" id="fki:FK004_00340"/>
<proteinExistence type="predicted"/>
<evidence type="ECO:0000313" key="2">
    <source>
        <dbReference type="Proteomes" id="UP000244677"/>
    </source>
</evidence>
<dbReference type="AlphaFoldDB" id="A0A2S1LJ34"/>
<protein>
    <recommendedName>
        <fullName evidence="3">DUF4157 domain-containing protein</fullName>
    </recommendedName>
</protein>
<dbReference type="Proteomes" id="UP000244677">
    <property type="component" value="Chromosome"/>
</dbReference>
<evidence type="ECO:0000313" key="1">
    <source>
        <dbReference type="EMBL" id="AWG23782.1"/>
    </source>
</evidence>
<reference evidence="1 2" key="1">
    <citation type="submission" date="2017-04" db="EMBL/GenBank/DDBJ databases">
        <title>Complete genome sequence of Flavobacterium kingsejong AJ004.</title>
        <authorList>
            <person name="Lee P.C."/>
        </authorList>
    </citation>
    <scope>NUCLEOTIDE SEQUENCE [LARGE SCALE GENOMIC DNA]</scope>
    <source>
        <strain evidence="1 2">AJ004</strain>
    </source>
</reference>
<dbReference type="OrthoDB" id="1027344at2"/>